<evidence type="ECO:0000313" key="1">
    <source>
        <dbReference type="EMBL" id="DBA05368.1"/>
    </source>
</evidence>
<dbReference type="SUPFAM" id="SSF50370">
    <property type="entry name" value="Ricin B-like lectins"/>
    <property type="match status" value="1"/>
</dbReference>
<dbReference type="InterPro" id="IPR035992">
    <property type="entry name" value="Ricin_B-like_lectins"/>
</dbReference>
<comment type="caution">
    <text evidence="1">The sequence shown here is derived from an EMBL/GenBank/DDBJ whole genome shotgun (WGS) entry which is preliminary data.</text>
</comment>
<reference evidence="1" key="1">
    <citation type="submission" date="2022-11" db="EMBL/GenBank/DDBJ databases">
        <authorList>
            <person name="Morgan W.R."/>
            <person name="Tartar A."/>
        </authorList>
    </citation>
    <scope>NUCLEOTIDE SEQUENCE</scope>
    <source>
        <strain evidence="1">ARSEF 373</strain>
    </source>
</reference>
<dbReference type="CDD" id="cd00257">
    <property type="entry name" value="beta-trefoil_FSCN-like"/>
    <property type="match status" value="1"/>
</dbReference>
<dbReference type="Proteomes" id="UP001146120">
    <property type="component" value="Unassembled WGS sequence"/>
</dbReference>
<organism evidence="1 2">
    <name type="scientific">Lagenidium giganteum</name>
    <dbReference type="NCBI Taxonomy" id="4803"/>
    <lineage>
        <taxon>Eukaryota</taxon>
        <taxon>Sar</taxon>
        <taxon>Stramenopiles</taxon>
        <taxon>Oomycota</taxon>
        <taxon>Peronosporomycetes</taxon>
        <taxon>Pythiales</taxon>
        <taxon>Pythiaceae</taxon>
    </lineage>
</organism>
<keyword evidence="2" id="KW-1185">Reference proteome</keyword>
<proteinExistence type="predicted"/>
<reference evidence="1" key="2">
    <citation type="journal article" date="2023" name="Microbiol Resour">
        <title>Decontamination and Annotation of the Draft Genome Sequence of the Oomycete Lagenidium giganteum ARSEF 373.</title>
        <authorList>
            <person name="Morgan W.R."/>
            <person name="Tartar A."/>
        </authorList>
    </citation>
    <scope>NUCLEOTIDE SEQUENCE</scope>
    <source>
        <strain evidence="1">ARSEF 373</strain>
    </source>
</reference>
<gene>
    <name evidence="1" type="ORF">N0F65_007530</name>
</gene>
<accession>A0AAV2ZD23</accession>
<dbReference type="AlphaFoldDB" id="A0AAV2ZD23"/>
<name>A0AAV2ZD23_9STRA</name>
<sequence length="122" mass="13867">MINAYSPENNPSAQWRLMRLANGKVALQNVDSYRYLARCNNCYYYGSYPDSAFVHVEDPLDAPWAQWDMSEVHPGVVTFKSDSGLYLARCSNCVYGSYPDALFVHVSDADWNSAGQFKLYCK</sequence>
<evidence type="ECO:0000313" key="2">
    <source>
        <dbReference type="Proteomes" id="UP001146120"/>
    </source>
</evidence>
<protein>
    <submittedName>
        <fullName evidence="1">Uncharacterized protein</fullName>
    </submittedName>
</protein>
<dbReference type="EMBL" id="DAKRPA010000001">
    <property type="protein sequence ID" value="DBA05368.1"/>
    <property type="molecule type" value="Genomic_DNA"/>
</dbReference>
<dbReference type="Gene3D" id="2.80.10.50">
    <property type="match status" value="1"/>
</dbReference>